<dbReference type="GO" id="GO:0003723">
    <property type="term" value="F:RNA binding"/>
    <property type="evidence" value="ECO:0007669"/>
    <property type="project" value="UniProtKB-UniRule"/>
</dbReference>
<feature type="binding site" evidence="13">
    <location>
        <begin position="112"/>
        <end position="114"/>
    </location>
    <ligand>
        <name>ATP</name>
        <dbReference type="ChEBI" id="CHEBI:30616"/>
    </ligand>
</feature>
<dbReference type="PIRSF" id="PIRSF018425">
    <property type="entry name" value="PolyA_polymerase"/>
    <property type="match status" value="1"/>
</dbReference>
<dbReference type="FunFam" id="1.10.1410.10:FF:000001">
    <property type="entry name" value="Putative poly(A) polymerase gamma"/>
    <property type="match status" value="1"/>
</dbReference>
<evidence type="ECO:0000256" key="7">
    <source>
        <dbReference type="ARBA" id="ARBA00022741"/>
    </source>
</evidence>
<dbReference type="PANTHER" id="PTHR10682">
    <property type="entry name" value="POLY A POLYMERASE"/>
    <property type="match status" value="1"/>
</dbReference>
<dbReference type="PANTHER" id="PTHR10682:SF10">
    <property type="entry name" value="POLYNUCLEOTIDE ADENYLYLTRANSFERASE"/>
    <property type="match status" value="1"/>
</dbReference>
<evidence type="ECO:0000259" key="16">
    <source>
        <dbReference type="Pfam" id="PF04928"/>
    </source>
</evidence>
<dbReference type="SUPFAM" id="SSF81301">
    <property type="entry name" value="Nucleotidyltransferase"/>
    <property type="match status" value="1"/>
</dbReference>
<accession>A0AAQ4PTK9</accession>
<feature type="binding site" evidence="14">
    <location>
        <position position="166"/>
    </location>
    <ligand>
        <name>Mg(2+)</name>
        <dbReference type="ChEBI" id="CHEBI:18420"/>
        <label>2</label>
        <note>catalytic</note>
    </ligand>
</feature>
<feature type="binding site" evidence="13">
    <location>
        <position position="235"/>
    </location>
    <ligand>
        <name>ATP</name>
        <dbReference type="ChEBI" id="CHEBI:30616"/>
    </ligand>
</feature>
<keyword evidence="6 14" id="KW-0479">Metal-binding</keyword>
<evidence type="ECO:0000256" key="14">
    <source>
        <dbReference type="PIRSR" id="PIRSR018425-2"/>
    </source>
</evidence>
<feature type="binding site" evidence="13">
    <location>
        <position position="166"/>
    </location>
    <ligand>
        <name>ATP</name>
        <dbReference type="ChEBI" id="CHEBI:30616"/>
    </ligand>
</feature>
<evidence type="ECO:0000256" key="2">
    <source>
        <dbReference type="ARBA" id="ARBA00004123"/>
    </source>
</evidence>
<organism evidence="18 19">
    <name type="scientific">Gasterosteus aculeatus aculeatus</name>
    <name type="common">three-spined stickleback</name>
    <dbReference type="NCBI Taxonomy" id="481459"/>
    <lineage>
        <taxon>Eukaryota</taxon>
        <taxon>Metazoa</taxon>
        <taxon>Chordata</taxon>
        <taxon>Craniata</taxon>
        <taxon>Vertebrata</taxon>
        <taxon>Euteleostomi</taxon>
        <taxon>Actinopterygii</taxon>
        <taxon>Neopterygii</taxon>
        <taxon>Teleostei</taxon>
        <taxon>Neoteleostei</taxon>
        <taxon>Acanthomorphata</taxon>
        <taxon>Eupercaria</taxon>
        <taxon>Perciformes</taxon>
        <taxon>Cottioidei</taxon>
        <taxon>Gasterosteales</taxon>
        <taxon>Gasterosteidae</taxon>
        <taxon>Gasterosteus</taxon>
    </lineage>
</organism>
<comment type="cofactor">
    <cofactor evidence="1">
        <name>Mn(2+)</name>
        <dbReference type="ChEBI" id="CHEBI:29035"/>
    </cofactor>
</comment>
<keyword evidence="5 12" id="KW-0808">Transferase</keyword>
<name>A0AAQ4PTK9_GASAC</name>
<dbReference type="InterPro" id="IPR014492">
    <property type="entry name" value="PolyA_polymerase"/>
</dbReference>
<dbReference type="GO" id="GO:0005524">
    <property type="term" value="F:ATP binding"/>
    <property type="evidence" value="ECO:0007669"/>
    <property type="project" value="UniProtKB-UniRule"/>
</dbReference>
<feature type="binding site" evidence="14">
    <location>
        <position position="114"/>
    </location>
    <ligand>
        <name>Mg(2+)</name>
        <dbReference type="ChEBI" id="CHEBI:18420"/>
        <label>2</label>
        <note>catalytic</note>
    </ligand>
</feature>
<evidence type="ECO:0000256" key="5">
    <source>
        <dbReference type="ARBA" id="ARBA00022679"/>
    </source>
</evidence>
<keyword evidence="9 14" id="KW-0460">Magnesium</keyword>
<comment type="subcellular location">
    <subcellularLocation>
        <location evidence="2 12">Nucleus</location>
    </subcellularLocation>
</comment>
<dbReference type="Gene3D" id="1.10.1410.10">
    <property type="match status" value="1"/>
</dbReference>
<feature type="domain" description="Poly(A) polymerase central" evidence="16">
    <location>
        <begin position="217"/>
        <end position="362"/>
    </location>
</feature>
<dbReference type="InterPro" id="IPR048840">
    <property type="entry name" value="PolA_pol_NTPase"/>
</dbReference>
<keyword evidence="4 12" id="KW-0507">mRNA processing</keyword>
<dbReference type="Pfam" id="PF20750">
    <property type="entry name" value="PAP_NTPase"/>
    <property type="match status" value="1"/>
</dbReference>
<evidence type="ECO:0000256" key="1">
    <source>
        <dbReference type="ARBA" id="ARBA00001936"/>
    </source>
</evidence>
<feature type="binding site" evidence="14">
    <location>
        <position position="114"/>
    </location>
    <ligand>
        <name>Mg(2+)</name>
        <dbReference type="ChEBI" id="CHEBI:18420"/>
        <label>1</label>
        <note>catalytic</note>
    </ligand>
</feature>
<protein>
    <recommendedName>
        <fullName evidence="12">Poly(A) polymerase</fullName>
        <ecNumber evidence="12">2.7.7.19</ecNumber>
    </recommendedName>
</protein>
<evidence type="ECO:0000313" key="19">
    <source>
        <dbReference type="Proteomes" id="UP000007635"/>
    </source>
</evidence>
<dbReference type="AlphaFoldDB" id="A0AAQ4PTK9"/>
<proteinExistence type="inferred from homology"/>
<evidence type="ECO:0000256" key="10">
    <source>
        <dbReference type="ARBA" id="ARBA00023242"/>
    </source>
</evidence>
<feature type="domain" description="Poly(A) polymerase nucleotidyltransferase" evidence="17">
    <location>
        <begin position="20"/>
        <end position="212"/>
    </location>
</feature>
<comment type="function">
    <text evidence="12">Polymerase that creates the 3'-poly(A) tail of mRNA's.</text>
</comment>
<comment type="similarity">
    <text evidence="3 12">Belongs to the poly(A) polymerase family.</text>
</comment>
<dbReference type="InterPro" id="IPR043519">
    <property type="entry name" value="NT_sf"/>
</dbReference>
<dbReference type="Ensembl" id="ENSGACT00000068364.1">
    <property type="protein sequence ID" value="ENSGACP00000042236.1"/>
    <property type="gene ID" value="ENSGACG00000006142.2"/>
</dbReference>
<reference evidence="18" key="3">
    <citation type="submission" date="2025-09" db="UniProtKB">
        <authorList>
            <consortium name="Ensembl"/>
        </authorList>
    </citation>
    <scope>IDENTIFICATION</scope>
</reference>
<feature type="region of interest" description="Disordered" evidence="15">
    <location>
        <begin position="1"/>
        <end position="30"/>
    </location>
</feature>
<feature type="binding site" evidence="14">
    <location>
        <position position="112"/>
    </location>
    <ligand>
        <name>Mg(2+)</name>
        <dbReference type="ChEBI" id="CHEBI:18420"/>
        <label>1</label>
        <note>catalytic</note>
    </ligand>
</feature>
<dbReference type="GO" id="GO:1990817">
    <property type="term" value="F:poly(A) RNA polymerase activity"/>
    <property type="evidence" value="ECO:0007669"/>
    <property type="project" value="UniProtKB-UniRule"/>
</dbReference>
<dbReference type="CDD" id="cd05402">
    <property type="entry name" value="NT_PAP_TUTase"/>
    <property type="match status" value="1"/>
</dbReference>
<evidence type="ECO:0000256" key="11">
    <source>
        <dbReference type="ARBA" id="ARBA00048830"/>
    </source>
</evidence>
<dbReference type="InterPro" id="IPR007012">
    <property type="entry name" value="PolA_pol_cen_dom"/>
</dbReference>
<dbReference type="EC" id="2.7.7.19" evidence="12"/>
<dbReference type="Proteomes" id="UP000007635">
    <property type="component" value="Chromosome XVIII"/>
</dbReference>
<evidence type="ECO:0000259" key="17">
    <source>
        <dbReference type="Pfam" id="PF20750"/>
    </source>
</evidence>
<evidence type="ECO:0000256" key="12">
    <source>
        <dbReference type="PIRNR" id="PIRNR018425"/>
    </source>
</evidence>
<evidence type="ECO:0000256" key="13">
    <source>
        <dbReference type="PIRSR" id="PIRSR018425-1"/>
    </source>
</evidence>
<dbReference type="GO" id="GO:0006397">
    <property type="term" value="P:mRNA processing"/>
    <property type="evidence" value="ECO:0007669"/>
    <property type="project" value="UniProtKB-KW"/>
</dbReference>
<feature type="binding site" evidence="13">
    <location>
        <begin position="99"/>
        <end position="101"/>
    </location>
    <ligand>
        <name>ATP</name>
        <dbReference type="ChEBI" id="CHEBI:30616"/>
    </ligand>
</feature>
<keyword evidence="8 12" id="KW-0067">ATP-binding</keyword>
<reference evidence="18 19" key="1">
    <citation type="journal article" date="2021" name="G3 (Bethesda)">
        <title>Improved contiguity of the threespine stickleback genome using long-read sequencing.</title>
        <authorList>
            <person name="Nath S."/>
            <person name="Shaw D.E."/>
            <person name="White M.A."/>
        </authorList>
    </citation>
    <scope>NUCLEOTIDE SEQUENCE [LARGE SCALE GENOMIC DNA]</scope>
    <source>
        <strain evidence="18 19">Lake Benthic</strain>
    </source>
</reference>
<dbReference type="GO" id="GO:0046872">
    <property type="term" value="F:metal ion binding"/>
    <property type="evidence" value="ECO:0007669"/>
    <property type="project" value="UniProtKB-KW"/>
</dbReference>
<dbReference type="Pfam" id="PF04928">
    <property type="entry name" value="PAP_central"/>
    <property type="match status" value="1"/>
</dbReference>
<feature type="binding site" evidence="13">
    <location>
        <begin position="244"/>
        <end position="245"/>
    </location>
    <ligand>
        <name>ATP</name>
        <dbReference type="ChEBI" id="CHEBI:30616"/>
    </ligand>
</feature>
<dbReference type="GeneTree" id="ENSGT00940000154598"/>
<feature type="binding site" evidence="14">
    <location>
        <position position="112"/>
    </location>
    <ligand>
        <name>Mg(2+)</name>
        <dbReference type="ChEBI" id="CHEBI:18420"/>
        <label>2</label>
        <note>catalytic</note>
    </ligand>
</feature>
<feature type="binding site" evidence="13">
    <location>
        <position position="226"/>
    </location>
    <ligand>
        <name>ATP</name>
        <dbReference type="ChEBI" id="CHEBI:30616"/>
    </ligand>
</feature>
<evidence type="ECO:0000256" key="4">
    <source>
        <dbReference type="ARBA" id="ARBA00022664"/>
    </source>
</evidence>
<keyword evidence="10 12" id="KW-0539">Nucleus</keyword>
<comment type="cofactor">
    <cofactor evidence="14">
        <name>Mg(2+)</name>
        <dbReference type="ChEBI" id="CHEBI:18420"/>
    </cofactor>
    <text evidence="14">Binds 2 magnesium ions. Also active with manganese.</text>
</comment>
<sequence length="395" mass="45438">MSRPRKSPDASPPAPPRRYGISGPISEDQPSEDQLILTEQLIKTLATCDAFVDDLELRRRENAVEQLESLFKEWLTEICKELNIPDHVTEKVGGKIFTFGSRHLGVDSKGDDVDALCVGPRFIQRNDFFTSFFEKLRVQKEVKDIRTIQSTCVPVITMSYEGIKIDLLFASVDRNSIPQNLDLSNSLLKNSSVTCIRSLNGYRVTEEILRSVPNVQSFKLVLRAIKLWAKRRNIYSSMLGFLGGVSWAILVARICQVYPNATASTLVNKFFKVYSMWKWPVPIELKRPEDYNMNLPVWDSRINPSDRCHVMPIITPTYPQQNTAFNVSLSTLAVWMEEIQWGLAVTQDIQENKADWLELFQEPDFLNKYQCKIWAEACRVDLRSRVNKSQNRRRP</sequence>
<dbReference type="SUPFAM" id="SSF81631">
    <property type="entry name" value="PAP/OAS1 substrate-binding domain"/>
    <property type="match status" value="1"/>
</dbReference>
<evidence type="ECO:0000313" key="18">
    <source>
        <dbReference type="Ensembl" id="ENSGACP00000042236.1"/>
    </source>
</evidence>
<evidence type="ECO:0000256" key="9">
    <source>
        <dbReference type="ARBA" id="ARBA00022842"/>
    </source>
</evidence>
<reference evidence="18" key="2">
    <citation type="submission" date="2025-08" db="UniProtKB">
        <authorList>
            <consortium name="Ensembl"/>
        </authorList>
    </citation>
    <scope>IDENTIFICATION</scope>
</reference>
<evidence type="ECO:0000256" key="8">
    <source>
        <dbReference type="ARBA" id="ARBA00022840"/>
    </source>
</evidence>
<dbReference type="FunFam" id="3.30.460.10:FF:000002">
    <property type="entry name" value="Poly(A) polymerase alpha, putative"/>
    <property type="match status" value="1"/>
</dbReference>
<keyword evidence="7 12" id="KW-0547">Nucleotide-binding</keyword>
<comment type="catalytic activity">
    <reaction evidence="11 12">
        <text>RNA(n) + ATP = RNA(n)-3'-adenine ribonucleotide + diphosphate</text>
        <dbReference type="Rhea" id="RHEA:11332"/>
        <dbReference type="Rhea" id="RHEA-COMP:14527"/>
        <dbReference type="Rhea" id="RHEA-COMP:17347"/>
        <dbReference type="ChEBI" id="CHEBI:30616"/>
        <dbReference type="ChEBI" id="CHEBI:33019"/>
        <dbReference type="ChEBI" id="CHEBI:140395"/>
        <dbReference type="ChEBI" id="CHEBI:173115"/>
        <dbReference type="EC" id="2.7.7.19"/>
    </reaction>
</comment>
<evidence type="ECO:0000256" key="15">
    <source>
        <dbReference type="SAM" id="MobiDB-lite"/>
    </source>
</evidence>
<evidence type="ECO:0000256" key="3">
    <source>
        <dbReference type="ARBA" id="ARBA00010912"/>
    </source>
</evidence>
<dbReference type="Gene3D" id="3.30.460.10">
    <property type="entry name" value="Beta Polymerase, domain 2"/>
    <property type="match status" value="1"/>
</dbReference>
<evidence type="ECO:0000256" key="6">
    <source>
        <dbReference type="ARBA" id="ARBA00022723"/>
    </source>
</evidence>
<dbReference type="GO" id="GO:0005634">
    <property type="term" value="C:nucleus"/>
    <property type="evidence" value="ECO:0007669"/>
    <property type="project" value="UniProtKB-SubCell"/>
</dbReference>
<keyword evidence="19" id="KW-1185">Reference proteome</keyword>